<comment type="similarity">
    <text evidence="1">Belongs to the AB hydrolase superfamily.</text>
</comment>
<organism evidence="4 5">
    <name type="scientific">Tenebrio molitor</name>
    <name type="common">Yellow mealworm beetle</name>
    <dbReference type="NCBI Taxonomy" id="7067"/>
    <lineage>
        <taxon>Eukaryota</taxon>
        <taxon>Metazoa</taxon>
        <taxon>Ecdysozoa</taxon>
        <taxon>Arthropoda</taxon>
        <taxon>Hexapoda</taxon>
        <taxon>Insecta</taxon>
        <taxon>Pterygota</taxon>
        <taxon>Neoptera</taxon>
        <taxon>Endopterygota</taxon>
        <taxon>Coleoptera</taxon>
        <taxon>Polyphaga</taxon>
        <taxon>Cucujiformia</taxon>
        <taxon>Tenebrionidae</taxon>
        <taxon>Tenebrio</taxon>
    </lineage>
</organism>
<dbReference type="Gene3D" id="3.40.50.1820">
    <property type="entry name" value="alpha/beta hydrolase"/>
    <property type="match status" value="1"/>
</dbReference>
<gene>
    <name evidence="4" type="ORF">GEV33_009000</name>
</gene>
<dbReference type="InterPro" id="IPR050266">
    <property type="entry name" value="AB_hydrolase_sf"/>
</dbReference>
<protein>
    <recommendedName>
        <fullName evidence="3">AB hydrolase-1 domain-containing protein</fullName>
    </recommendedName>
</protein>
<dbReference type="Pfam" id="PF00561">
    <property type="entry name" value="Abhydrolase_1"/>
    <property type="match status" value="1"/>
</dbReference>
<dbReference type="EMBL" id="JABDTM020024941">
    <property type="protein sequence ID" value="KAH0813791.1"/>
    <property type="molecule type" value="Genomic_DNA"/>
</dbReference>
<accession>A0A8J6HGL8</accession>
<dbReference type="SUPFAM" id="SSF53474">
    <property type="entry name" value="alpha/beta-Hydrolases"/>
    <property type="match status" value="1"/>
</dbReference>
<keyword evidence="2" id="KW-0378">Hydrolase</keyword>
<proteinExistence type="inferred from homology"/>
<reference evidence="4" key="2">
    <citation type="submission" date="2021-08" db="EMBL/GenBank/DDBJ databases">
        <authorList>
            <person name="Eriksson T."/>
        </authorList>
    </citation>
    <scope>NUCLEOTIDE SEQUENCE</scope>
    <source>
        <strain evidence="4">Stoneville</strain>
        <tissue evidence="4">Whole head</tissue>
    </source>
</reference>
<dbReference type="GO" id="GO:0016787">
    <property type="term" value="F:hydrolase activity"/>
    <property type="evidence" value="ECO:0007669"/>
    <property type="project" value="UniProtKB-KW"/>
</dbReference>
<evidence type="ECO:0000256" key="2">
    <source>
        <dbReference type="ARBA" id="ARBA00022801"/>
    </source>
</evidence>
<sequence>MLCNWKNVLVFNTLTRNCRQFATKQRTFREVKIPVPWGHIAGKWWDPSDKRPILAIHGWQDNCGSFDRLIPLLNEDVGVLAIDLPGHGYSSRLPPGMYYHNMNYPIIIRHISNYFKWPKVSLMGHSLGGISCFLYTTLFPELVDFLICIDGVKPLYKKNNGPRMALGIQELLKYDELSRNPEEPPSYVMDVMKKKLTALNNESISIEHCHHILDRNIAQSKSDPNKYYFTRDPRLKARLILNWSQKDLLEGAYRVTSPILMIKFSGSGYYEEKENFYEILEALKRASKAAEMHYIDGPHHTHLNNPETVYMIINKFIETHDIEKRDIGGIVKDIL</sequence>
<dbReference type="Proteomes" id="UP000719412">
    <property type="component" value="Unassembled WGS sequence"/>
</dbReference>
<dbReference type="GO" id="GO:0016020">
    <property type="term" value="C:membrane"/>
    <property type="evidence" value="ECO:0007669"/>
    <property type="project" value="TreeGrafter"/>
</dbReference>
<dbReference type="AlphaFoldDB" id="A0A8J6HGL8"/>
<keyword evidence="5" id="KW-1185">Reference proteome</keyword>
<evidence type="ECO:0000256" key="1">
    <source>
        <dbReference type="ARBA" id="ARBA00008645"/>
    </source>
</evidence>
<evidence type="ECO:0000313" key="5">
    <source>
        <dbReference type="Proteomes" id="UP000719412"/>
    </source>
</evidence>
<dbReference type="InterPro" id="IPR029058">
    <property type="entry name" value="AB_hydrolase_fold"/>
</dbReference>
<dbReference type="PANTHER" id="PTHR43798">
    <property type="entry name" value="MONOACYLGLYCEROL LIPASE"/>
    <property type="match status" value="1"/>
</dbReference>
<evidence type="ECO:0000313" key="4">
    <source>
        <dbReference type="EMBL" id="KAH0813791.1"/>
    </source>
</evidence>
<evidence type="ECO:0000259" key="3">
    <source>
        <dbReference type="Pfam" id="PF00561"/>
    </source>
</evidence>
<reference evidence="4" key="1">
    <citation type="journal article" date="2020" name="J Insects Food Feed">
        <title>The yellow mealworm (Tenebrio molitor) genome: a resource for the emerging insects as food and feed industry.</title>
        <authorList>
            <person name="Eriksson T."/>
            <person name="Andere A."/>
            <person name="Kelstrup H."/>
            <person name="Emery V."/>
            <person name="Picard C."/>
        </authorList>
    </citation>
    <scope>NUCLEOTIDE SEQUENCE</scope>
    <source>
        <strain evidence="4">Stoneville</strain>
        <tissue evidence="4">Whole head</tissue>
    </source>
</reference>
<dbReference type="InterPro" id="IPR000073">
    <property type="entry name" value="AB_hydrolase_1"/>
</dbReference>
<comment type="caution">
    <text evidence="4">The sequence shown here is derived from an EMBL/GenBank/DDBJ whole genome shotgun (WGS) entry which is preliminary data.</text>
</comment>
<feature type="domain" description="AB hydrolase-1" evidence="3">
    <location>
        <begin position="52"/>
        <end position="156"/>
    </location>
</feature>
<name>A0A8J6HGL8_TENMO</name>
<dbReference type="PANTHER" id="PTHR43798:SF14">
    <property type="entry name" value="SERINE HYDROLASE-LIKE PROTEIN DDB_G0286239"/>
    <property type="match status" value="1"/>
</dbReference>